<dbReference type="InterPro" id="IPR016166">
    <property type="entry name" value="FAD-bd_PCMH"/>
</dbReference>
<dbReference type="Gene3D" id="3.30.43.10">
    <property type="entry name" value="Uridine Diphospho-n-acetylenolpyruvylglucosamine Reductase, domain 2"/>
    <property type="match status" value="1"/>
</dbReference>
<comment type="similarity">
    <text evidence="1">Belongs to the oxygen-dependent FAD-linked oxidoreductase family.</text>
</comment>
<proteinExistence type="inferred from homology"/>
<comment type="caution">
    <text evidence="6">The sequence shown here is derived from an EMBL/GenBank/DDBJ whole genome shotgun (WGS) entry which is preliminary data.</text>
</comment>
<evidence type="ECO:0000313" key="7">
    <source>
        <dbReference type="Proteomes" id="UP001276659"/>
    </source>
</evidence>
<reference evidence="6" key="1">
    <citation type="submission" date="2022-11" db="EMBL/GenBank/DDBJ databases">
        <title>Chromosomal genome sequence assembly and mating type (MAT) locus characterization of the leprose asexual lichenized fungus Lepraria neglecta (Nyl.) Erichsen.</title>
        <authorList>
            <person name="Allen J.L."/>
            <person name="Pfeffer B."/>
        </authorList>
    </citation>
    <scope>NUCLEOTIDE SEQUENCE</scope>
    <source>
        <strain evidence="6">Allen 5258</strain>
    </source>
</reference>
<keyword evidence="4" id="KW-0560">Oxidoreductase</keyword>
<evidence type="ECO:0000256" key="2">
    <source>
        <dbReference type="ARBA" id="ARBA00022630"/>
    </source>
</evidence>
<dbReference type="SUPFAM" id="SSF56176">
    <property type="entry name" value="FAD-binding/transporter-associated domain-like"/>
    <property type="match status" value="1"/>
</dbReference>
<feature type="domain" description="FAD-binding PCMH-type" evidence="5">
    <location>
        <begin position="47"/>
        <end position="218"/>
    </location>
</feature>
<dbReference type="Gene3D" id="3.40.462.20">
    <property type="match status" value="1"/>
</dbReference>
<dbReference type="InterPro" id="IPR036318">
    <property type="entry name" value="FAD-bd_PCMH-like_sf"/>
</dbReference>
<evidence type="ECO:0000256" key="3">
    <source>
        <dbReference type="ARBA" id="ARBA00022827"/>
    </source>
</evidence>
<dbReference type="InterPro" id="IPR006094">
    <property type="entry name" value="Oxid_FAD_bind_N"/>
</dbReference>
<accession>A0AAD9ZFX7</accession>
<keyword evidence="7" id="KW-1185">Reference proteome</keyword>
<protein>
    <recommendedName>
        <fullName evidence="5">FAD-binding PCMH-type domain-containing protein</fullName>
    </recommendedName>
</protein>
<dbReference type="InterPro" id="IPR016169">
    <property type="entry name" value="FAD-bd_PCMH_sub2"/>
</dbReference>
<dbReference type="EMBL" id="JASNWA010000003">
    <property type="protein sequence ID" value="KAK3178454.1"/>
    <property type="molecule type" value="Genomic_DNA"/>
</dbReference>
<evidence type="ECO:0000256" key="1">
    <source>
        <dbReference type="ARBA" id="ARBA00005466"/>
    </source>
</evidence>
<gene>
    <name evidence="6" type="ORF">OEA41_000590</name>
</gene>
<sequence length="478" mass="51997">MFSLFCLLTDRTPKCSFLGTILPNITSQPGSASYVGQEANYWSNQQAETLPACRVQPQSALDVSASLLITKFFRCPFAVKSGGHAAFAGASNIQSGLTIDLANLNIVQVSEDRTLTQVGAGNRWGEVYSQLDPLQLSVIGGRVASIGVGGLTLGGGISFFSGRHGWACDGVRNYQVVLADANIVDVNEQSFPDLYFALRGGGNNFGIVTRFDLETFPQGDMWGGMRIYPITANASLLTELYNFAKNAPSDPDAALIVAFAYYEGEYLASTDIEYAKPIVNPPIFNELMAIGSLTSTMRITNLTDLVEELNVANPSGLREFYTTATFRNDPNLQSKILEIFMSEVTGIKDAEGILPALIFQPITKDIISYFSKNGGNALGIAESDGPLILMNIAIMWSSSVDDDRITAAANRAVDQSVALAKFMNLDYKYIYQNYASQGQDVFAGYGAVNQQRLIGISKKYDPEQVFQRLQPGYFKLSN</sequence>
<keyword evidence="2" id="KW-0285">Flavoprotein</keyword>
<dbReference type="PANTHER" id="PTHR42973:SF34">
    <property type="entry name" value="FAD BINDING DOMAIN PROTEIN (AFU_ORTHOLOGUE AFUA_3G02770)"/>
    <property type="match status" value="1"/>
</dbReference>
<name>A0AAD9ZFX7_9LECA</name>
<organism evidence="6 7">
    <name type="scientific">Lepraria neglecta</name>
    <dbReference type="NCBI Taxonomy" id="209136"/>
    <lineage>
        <taxon>Eukaryota</taxon>
        <taxon>Fungi</taxon>
        <taxon>Dikarya</taxon>
        <taxon>Ascomycota</taxon>
        <taxon>Pezizomycotina</taxon>
        <taxon>Lecanoromycetes</taxon>
        <taxon>OSLEUM clade</taxon>
        <taxon>Lecanoromycetidae</taxon>
        <taxon>Lecanorales</taxon>
        <taxon>Lecanorineae</taxon>
        <taxon>Stereocaulaceae</taxon>
        <taxon>Lepraria</taxon>
    </lineage>
</organism>
<evidence type="ECO:0000256" key="4">
    <source>
        <dbReference type="ARBA" id="ARBA00023002"/>
    </source>
</evidence>
<dbReference type="GO" id="GO:0071949">
    <property type="term" value="F:FAD binding"/>
    <property type="evidence" value="ECO:0007669"/>
    <property type="project" value="InterPro"/>
</dbReference>
<dbReference type="PROSITE" id="PS51387">
    <property type="entry name" value="FAD_PCMH"/>
    <property type="match status" value="1"/>
</dbReference>
<evidence type="ECO:0000313" key="6">
    <source>
        <dbReference type="EMBL" id="KAK3178454.1"/>
    </source>
</evidence>
<dbReference type="Gene3D" id="3.30.465.10">
    <property type="match status" value="1"/>
</dbReference>
<dbReference type="Proteomes" id="UP001276659">
    <property type="component" value="Unassembled WGS sequence"/>
</dbReference>
<dbReference type="GO" id="GO:0016491">
    <property type="term" value="F:oxidoreductase activity"/>
    <property type="evidence" value="ECO:0007669"/>
    <property type="project" value="UniProtKB-KW"/>
</dbReference>
<dbReference type="PANTHER" id="PTHR42973">
    <property type="entry name" value="BINDING OXIDOREDUCTASE, PUTATIVE (AFU_ORTHOLOGUE AFUA_1G17690)-RELATED"/>
    <property type="match status" value="1"/>
</dbReference>
<keyword evidence="3" id="KW-0274">FAD</keyword>
<dbReference type="InterPro" id="IPR050416">
    <property type="entry name" value="FAD-linked_Oxidoreductase"/>
</dbReference>
<evidence type="ECO:0000259" key="5">
    <source>
        <dbReference type="PROSITE" id="PS51387"/>
    </source>
</evidence>
<dbReference type="InterPro" id="IPR016167">
    <property type="entry name" value="FAD-bd_PCMH_sub1"/>
</dbReference>
<dbReference type="Pfam" id="PF01565">
    <property type="entry name" value="FAD_binding_4"/>
    <property type="match status" value="1"/>
</dbReference>
<dbReference type="AlphaFoldDB" id="A0AAD9ZFX7"/>